<keyword evidence="1" id="KW-1133">Transmembrane helix</keyword>
<keyword evidence="1" id="KW-0472">Membrane</keyword>
<protein>
    <recommendedName>
        <fullName evidence="2">DUF6787 domain-containing protein</fullName>
    </recommendedName>
</protein>
<evidence type="ECO:0000313" key="3">
    <source>
        <dbReference type="EMBL" id="SDK01519.1"/>
    </source>
</evidence>
<dbReference type="Pfam" id="PF20584">
    <property type="entry name" value="DUF6787"/>
    <property type="match status" value="1"/>
</dbReference>
<evidence type="ECO:0000313" key="4">
    <source>
        <dbReference type="Proteomes" id="UP000199580"/>
    </source>
</evidence>
<dbReference type="Proteomes" id="UP000199580">
    <property type="component" value="Unassembled WGS sequence"/>
</dbReference>
<name>A0A1G8YF19_9FLAO</name>
<dbReference type="AlphaFoldDB" id="A0A1G8YF19"/>
<dbReference type="EMBL" id="FNEZ01000003">
    <property type="protein sequence ID" value="SDK01519.1"/>
    <property type="molecule type" value="Genomic_DNA"/>
</dbReference>
<evidence type="ECO:0000256" key="1">
    <source>
        <dbReference type="SAM" id="Phobius"/>
    </source>
</evidence>
<dbReference type="InterPro" id="IPR046714">
    <property type="entry name" value="DUF6787"/>
</dbReference>
<dbReference type="STRING" id="1128970.SAMN04487935_2310"/>
<evidence type="ECO:0000259" key="2">
    <source>
        <dbReference type="Pfam" id="PF20584"/>
    </source>
</evidence>
<feature type="domain" description="DUF6787" evidence="2">
    <location>
        <begin position="18"/>
        <end position="95"/>
    </location>
</feature>
<organism evidence="3 4">
    <name type="scientific">Flavobacterium noncentrifugens</name>
    <dbReference type="NCBI Taxonomy" id="1128970"/>
    <lineage>
        <taxon>Bacteria</taxon>
        <taxon>Pseudomonadati</taxon>
        <taxon>Bacteroidota</taxon>
        <taxon>Flavobacteriia</taxon>
        <taxon>Flavobacteriales</taxon>
        <taxon>Flavobacteriaceae</taxon>
        <taxon>Flavobacterium</taxon>
    </lineage>
</organism>
<proteinExistence type="predicted"/>
<dbReference type="OrthoDB" id="1151370at2"/>
<keyword evidence="4" id="KW-1185">Reference proteome</keyword>
<feature type="transmembrane region" description="Helical" evidence="1">
    <location>
        <begin position="54"/>
        <end position="77"/>
    </location>
</feature>
<gene>
    <name evidence="3" type="ORF">SAMN04487935_2310</name>
</gene>
<keyword evidence="1" id="KW-0812">Transmembrane</keyword>
<reference evidence="3 4" key="1">
    <citation type="submission" date="2016-10" db="EMBL/GenBank/DDBJ databases">
        <authorList>
            <person name="de Groot N.N."/>
        </authorList>
    </citation>
    <scope>NUCLEOTIDE SEQUENCE [LARGE SCALE GENOMIC DNA]</scope>
    <source>
        <strain evidence="3 4">CGMCC 1.10076</strain>
    </source>
</reference>
<accession>A0A1G8YF19</accession>
<sequence>MQKLKQRWGIQSNFQLVVVFIVFAINGSASAKLGFFLLDLIGMTKEIVHPVLRYVLMLVLVLPIYPFLIMLTGWIFGQSEFFVRFGKNMLNRISFGLLFDYKKNS</sequence>
<dbReference type="RefSeq" id="WP_091395465.1">
    <property type="nucleotide sequence ID" value="NZ_BKAI01000006.1"/>
</dbReference>